<dbReference type="Pfam" id="PF01266">
    <property type="entry name" value="DAO"/>
    <property type="match status" value="1"/>
</dbReference>
<sequence length="867" mass="87989">MRRLSGQHSATRANECVVKISGLFNIGGCAQRRFWVVGHQSYSGRGGPEDLRAFFRAISNLGRVEMRCTIPHSWRITRLQPCTTMAAAAADVAVVNRLGANIATAGNGTAGDAAVTKSMNATWPSSACISGAATPAASGARSSELQPRQHDAVHYAVVGAGLAGVATAWQLMRRCPRDRAVVIDLYDAAGIAAGGSGAAAGLLHPYNPRGKLLWRGEEAMAATLELVAAAAAAEAVESVASGPLIPAGLDRACHLIPPPPMSPPLPPSPSSMSPPLPPSPPMNAARGLGPTNVSIPQDLAGCTKSSVAANDQRLPKRFVWSSGLVRPAANAKQAADFAKAAAAAARAATGGSGSGGGGGGCSNVASAALRAVTAEELQALVPGLLTPLSGEGRGCERVDGGDEGGSISREGAGGGGGGEEEDATATATAGTAVAGVDGGNGGTGSSSSSSSSNRSGDSRGLDRRSRRAAKAAAVAAATDAGAADVAGLLVPQGMVLDVGTYLRALWRACQLEAEARGDGSLVRLRYERVESLERLRWAVTAEQREEEEEGEGEARPATTTTAGAEGCVGQYDAIVVAAGAAAATIDEVKKAQLPLQLCQGLTLVMRPPLPPSPTTPSGSAPAPEPAKPSFPGQPSLGPSKSRQPEPPPLPEGWGYPADSPSLLGQPYMAAQGPMQLVVGATKSYGWTPEDALAACARSEYADAAAATAPAAPATAAPAIPDRHVLGRAYLGTAINNPDGKLNQEAAVEDISASAVTSPGNVTSAESLRAAACGLWAPLARWRISTIRQGVRALPPRTAHGSLPLLGRLGSGQPWWLVAGLGSRGLVYHGLVARLTADAIVSDSEEVIPKELMAWREVAAGTAMFEAP</sequence>
<dbReference type="SUPFAM" id="SSF51971">
    <property type="entry name" value="Nucleotide-binding domain"/>
    <property type="match status" value="1"/>
</dbReference>
<protein>
    <recommendedName>
        <fullName evidence="2">FAD dependent oxidoreductase domain-containing protein</fullName>
    </recommendedName>
</protein>
<dbReference type="Gene3D" id="3.50.50.60">
    <property type="entry name" value="FAD/NAD(P)-binding domain"/>
    <property type="match status" value="1"/>
</dbReference>
<feature type="region of interest" description="Disordered" evidence="1">
    <location>
        <begin position="542"/>
        <end position="561"/>
    </location>
</feature>
<dbReference type="GO" id="GO:0005737">
    <property type="term" value="C:cytoplasm"/>
    <property type="evidence" value="ECO:0007669"/>
    <property type="project" value="TreeGrafter"/>
</dbReference>
<feature type="domain" description="FAD dependent oxidoreductase" evidence="2">
    <location>
        <begin position="155"/>
        <end position="223"/>
    </location>
</feature>
<evidence type="ECO:0000313" key="4">
    <source>
        <dbReference type="EMBL" id="GIM09230.1"/>
    </source>
</evidence>
<evidence type="ECO:0000259" key="2">
    <source>
        <dbReference type="Pfam" id="PF01266"/>
    </source>
</evidence>
<dbReference type="InterPro" id="IPR036188">
    <property type="entry name" value="FAD/NAD-bd_sf"/>
</dbReference>
<feature type="compositionally biased region" description="Pro residues" evidence="1">
    <location>
        <begin position="256"/>
        <end position="281"/>
    </location>
</feature>
<dbReference type="EMBL" id="BNCQ01000030">
    <property type="protein sequence ID" value="GIM09230.1"/>
    <property type="molecule type" value="Genomic_DNA"/>
</dbReference>
<dbReference type="EMBL" id="BNCP01000041">
    <property type="protein sequence ID" value="GIL87800.1"/>
    <property type="molecule type" value="Genomic_DNA"/>
</dbReference>
<keyword evidence="6" id="KW-1185">Reference proteome</keyword>
<feature type="compositionally biased region" description="Low complexity" evidence="1">
    <location>
        <begin position="445"/>
        <end position="455"/>
    </location>
</feature>
<dbReference type="InterPro" id="IPR006076">
    <property type="entry name" value="FAD-dep_OxRdtase"/>
</dbReference>
<dbReference type="PANTHER" id="PTHR13847:SF261">
    <property type="entry name" value="FAD-DEPENDENT OXIDOREDUCTASE FAMILY PROTEIN"/>
    <property type="match status" value="1"/>
</dbReference>
<proteinExistence type="predicted"/>
<feature type="region of interest" description="Disordered" evidence="1">
    <location>
        <begin position="385"/>
        <end position="466"/>
    </location>
</feature>
<feature type="region of interest" description="Disordered" evidence="1">
    <location>
        <begin position="256"/>
        <end position="296"/>
    </location>
</feature>
<reference evidence="4" key="1">
    <citation type="journal article" date="2021" name="Proc. Natl. Acad. Sci. U.S.A.">
        <title>Three genomes in the algal genus Volvox reveal the fate of a haploid sex-determining region after a transition to homothallism.</title>
        <authorList>
            <person name="Yamamoto K."/>
            <person name="Hamaji T."/>
            <person name="Kawai-Toyooka H."/>
            <person name="Matsuzaki R."/>
            <person name="Takahashi F."/>
            <person name="Nishimura Y."/>
            <person name="Kawachi M."/>
            <person name="Noguchi H."/>
            <person name="Minakuchi Y."/>
            <person name="Umen J.G."/>
            <person name="Toyoda A."/>
            <person name="Nozaki H."/>
        </authorList>
    </citation>
    <scope>NUCLEOTIDE SEQUENCE</scope>
    <source>
        <strain evidence="4">NIES-3785</strain>
        <strain evidence="3">NIES-3786</strain>
    </source>
</reference>
<dbReference type="PANTHER" id="PTHR13847">
    <property type="entry name" value="SARCOSINE DEHYDROGENASE-RELATED"/>
    <property type="match status" value="1"/>
</dbReference>
<evidence type="ECO:0000313" key="5">
    <source>
        <dbReference type="Proteomes" id="UP000722791"/>
    </source>
</evidence>
<organism evidence="4 5">
    <name type="scientific">Volvox reticuliferus</name>
    <dbReference type="NCBI Taxonomy" id="1737510"/>
    <lineage>
        <taxon>Eukaryota</taxon>
        <taxon>Viridiplantae</taxon>
        <taxon>Chlorophyta</taxon>
        <taxon>core chlorophytes</taxon>
        <taxon>Chlorophyceae</taxon>
        <taxon>CS clade</taxon>
        <taxon>Chlamydomonadales</taxon>
        <taxon>Volvocaceae</taxon>
        <taxon>Volvox</taxon>
    </lineage>
</organism>
<dbReference type="Proteomes" id="UP000747110">
    <property type="component" value="Unassembled WGS sequence"/>
</dbReference>
<evidence type="ECO:0000313" key="3">
    <source>
        <dbReference type="EMBL" id="GIL87800.1"/>
    </source>
</evidence>
<dbReference type="Proteomes" id="UP000722791">
    <property type="component" value="Unassembled WGS sequence"/>
</dbReference>
<gene>
    <name evidence="3" type="ORF">Vretifemale_15840</name>
    <name evidence="4" type="ORF">Vretimale_13112</name>
</gene>
<feature type="region of interest" description="Disordered" evidence="1">
    <location>
        <begin position="606"/>
        <end position="658"/>
    </location>
</feature>
<dbReference type="OrthoDB" id="547145at2759"/>
<evidence type="ECO:0000256" key="1">
    <source>
        <dbReference type="SAM" id="MobiDB-lite"/>
    </source>
</evidence>
<evidence type="ECO:0000313" key="6">
    <source>
        <dbReference type="Proteomes" id="UP000747110"/>
    </source>
</evidence>
<feature type="compositionally biased region" description="Low complexity" evidence="1">
    <location>
        <begin position="424"/>
        <end position="435"/>
    </location>
</feature>
<comment type="caution">
    <text evidence="4">The sequence shown here is derived from an EMBL/GenBank/DDBJ whole genome shotgun (WGS) entry which is preliminary data.</text>
</comment>
<accession>A0A8J4GKT0</accession>
<name>A0A8J4GKT0_9CHLO</name>
<dbReference type="AlphaFoldDB" id="A0A8J4GKT0"/>